<organism evidence="2 3">
    <name type="scientific">Longispora fulva</name>
    <dbReference type="NCBI Taxonomy" id="619741"/>
    <lineage>
        <taxon>Bacteria</taxon>
        <taxon>Bacillati</taxon>
        <taxon>Actinomycetota</taxon>
        <taxon>Actinomycetes</taxon>
        <taxon>Micromonosporales</taxon>
        <taxon>Micromonosporaceae</taxon>
        <taxon>Longispora</taxon>
    </lineage>
</organism>
<sequence>MVRLRWIVAAAGALVLVAGAIAVASGARPWRSHAPHVSYPAEQADTPPPAGSFDVATLTRPACPVAHPDRRDGHDEDGTDKLVEWGAVRLIVCTYRTGEPLTTMTETTRPAAVTSATGLMRRMISPRQSREYFGTGDDSGLTIAGGVPSARFLFQFPDGHVTEVTHNGAYYRGEVVRLPFSRRGADLNGLYPTVEHTCLGQLVTVDQSTPRCVVTGSTAAIP</sequence>
<keyword evidence="3" id="KW-1185">Reference proteome</keyword>
<dbReference type="AlphaFoldDB" id="A0A8J7GR68"/>
<dbReference type="Proteomes" id="UP000622552">
    <property type="component" value="Unassembled WGS sequence"/>
</dbReference>
<protein>
    <submittedName>
        <fullName evidence="2">Uncharacterized protein</fullName>
    </submittedName>
</protein>
<name>A0A8J7GR68_9ACTN</name>
<gene>
    <name evidence="2" type="ORF">IW245_003473</name>
</gene>
<proteinExistence type="predicted"/>
<feature type="region of interest" description="Disordered" evidence="1">
    <location>
        <begin position="32"/>
        <end position="56"/>
    </location>
</feature>
<comment type="caution">
    <text evidence="2">The sequence shown here is derived from an EMBL/GenBank/DDBJ whole genome shotgun (WGS) entry which is preliminary data.</text>
</comment>
<evidence type="ECO:0000313" key="3">
    <source>
        <dbReference type="Proteomes" id="UP000622552"/>
    </source>
</evidence>
<accession>A0A8J7GR68</accession>
<dbReference type="EMBL" id="JADOUF010000001">
    <property type="protein sequence ID" value="MBG6137279.1"/>
    <property type="molecule type" value="Genomic_DNA"/>
</dbReference>
<evidence type="ECO:0000256" key="1">
    <source>
        <dbReference type="SAM" id="MobiDB-lite"/>
    </source>
</evidence>
<evidence type="ECO:0000313" key="2">
    <source>
        <dbReference type="EMBL" id="MBG6137279.1"/>
    </source>
</evidence>
<reference evidence="2" key="1">
    <citation type="submission" date="2020-11" db="EMBL/GenBank/DDBJ databases">
        <title>Sequencing the genomes of 1000 actinobacteria strains.</title>
        <authorList>
            <person name="Klenk H.-P."/>
        </authorList>
    </citation>
    <scope>NUCLEOTIDE SEQUENCE</scope>
    <source>
        <strain evidence="2">DSM 45356</strain>
    </source>
</reference>
<dbReference type="RefSeq" id="WP_197004160.1">
    <property type="nucleotide sequence ID" value="NZ_BONS01000020.1"/>
</dbReference>